<dbReference type="SUPFAM" id="SSF47391">
    <property type="entry name" value="Dimerization-anchoring domain of cAMP-dependent PK regulatory subunit"/>
    <property type="match status" value="1"/>
</dbReference>
<dbReference type="Pfam" id="PF00612">
    <property type="entry name" value="IQ"/>
    <property type="match status" value="1"/>
</dbReference>
<dbReference type="SMART" id="SM00394">
    <property type="entry name" value="RIIa"/>
    <property type="match status" value="1"/>
</dbReference>
<evidence type="ECO:0000256" key="4">
    <source>
        <dbReference type="ARBA" id="ARBA00025518"/>
    </source>
</evidence>
<proteinExistence type="predicted"/>
<evidence type="ECO:0000256" key="7">
    <source>
        <dbReference type="SAM" id="MobiDB-lite"/>
    </source>
</evidence>
<evidence type="ECO:0000256" key="2">
    <source>
        <dbReference type="ARBA" id="ARBA00014863"/>
    </source>
</evidence>
<evidence type="ECO:0000313" key="10">
    <source>
        <dbReference type="Proteomes" id="UP000694421"/>
    </source>
</evidence>
<dbReference type="Gene3D" id="1.20.5.190">
    <property type="match status" value="1"/>
</dbReference>
<dbReference type="OMA" id="STHYRIP"/>
<evidence type="ECO:0000256" key="5">
    <source>
        <dbReference type="ARBA" id="ARBA00031837"/>
    </source>
</evidence>
<dbReference type="InterPro" id="IPR003117">
    <property type="entry name" value="cAMP_dep_PK_reg_su_I/II_a/b"/>
</dbReference>
<dbReference type="GeneTree" id="ENSGT00440000039164"/>
<feature type="compositionally biased region" description="Basic and acidic residues" evidence="7">
    <location>
        <begin position="140"/>
        <end position="160"/>
    </location>
</feature>
<name>A0A8D0BQE2_SALMN</name>
<dbReference type="InterPro" id="IPR000048">
    <property type="entry name" value="IQ_motif_EF-hand-BS"/>
</dbReference>
<sequence length="160" mass="18110">MAIPFSNTSQRIPPGFANLLEGLAREVLRSQPEDIPSFAAKYFETLLIEREKTGYDPCEWGAKLDDRFYNNRAFSELAPPGGGDNPEEKEQPAAQPEEDKEAVKQESSIKLTEEQAATKIQATYRGFRTRKQMKGSKGNLEGEKEPKKEDSKEEEKKELQ</sequence>
<dbReference type="SMART" id="SM00015">
    <property type="entry name" value="IQ"/>
    <property type="match status" value="1"/>
</dbReference>
<comment type="subcellular location">
    <subcellularLocation>
        <location evidence="1">Membrane</location>
        <topology evidence="1">Peripheral membrane protein</topology>
    </subcellularLocation>
</comment>
<dbReference type="InterPro" id="IPR047579">
    <property type="entry name" value="DD_CABYR_SP17"/>
</dbReference>
<dbReference type="PROSITE" id="PS50096">
    <property type="entry name" value="IQ"/>
    <property type="match status" value="1"/>
</dbReference>
<dbReference type="Proteomes" id="UP000694421">
    <property type="component" value="Unplaced"/>
</dbReference>
<dbReference type="PIRSF" id="PIRSF016533">
    <property type="entry name" value="Sp17"/>
    <property type="match status" value="1"/>
</dbReference>
<feature type="region of interest" description="Disordered" evidence="7">
    <location>
        <begin position="73"/>
        <end position="160"/>
    </location>
</feature>
<dbReference type="GO" id="GO:0005516">
    <property type="term" value="F:calmodulin binding"/>
    <property type="evidence" value="ECO:0007669"/>
    <property type="project" value="TreeGrafter"/>
</dbReference>
<evidence type="ECO:0000256" key="3">
    <source>
        <dbReference type="ARBA" id="ARBA00023136"/>
    </source>
</evidence>
<keyword evidence="3" id="KW-0472">Membrane</keyword>
<dbReference type="GO" id="GO:0035686">
    <property type="term" value="C:sperm fibrous sheath"/>
    <property type="evidence" value="ECO:0007669"/>
    <property type="project" value="Ensembl"/>
</dbReference>
<dbReference type="GO" id="GO:0043005">
    <property type="term" value="C:neuron projection"/>
    <property type="evidence" value="ECO:0007669"/>
    <property type="project" value="Ensembl"/>
</dbReference>
<accession>A0A8D0BQE2</accession>
<organism evidence="9 10">
    <name type="scientific">Salvator merianae</name>
    <name type="common">Argentine black and white tegu</name>
    <name type="synonym">Tupinambis merianae</name>
    <dbReference type="NCBI Taxonomy" id="96440"/>
    <lineage>
        <taxon>Eukaryota</taxon>
        <taxon>Metazoa</taxon>
        <taxon>Chordata</taxon>
        <taxon>Craniata</taxon>
        <taxon>Vertebrata</taxon>
        <taxon>Euteleostomi</taxon>
        <taxon>Lepidosauria</taxon>
        <taxon>Squamata</taxon>
        <taxon>Bifurcata</taxon>
        <taxon>Unidentata</taxon>
        <taxon>Episquamata</taxon>
        <taxon>Laterata</taxon>
        <taxon>Teiioidea</taxon>
        <taxon>Teiidae</taxon>
        <taxon>Salvator</taxon>
    </lineage>
</organism>
<dbReference type="GO" id="GO:0007339">
    <property type="term" value="P:binding of sperm to zona pellucida"/>
    <property type="evidence" value="ECO:0007669"/>
    <property type="project" value="InterPro"/>
</dbReference>
<dbReference type="Pfam" id="PF02197">
    <property type="entry name" value="RIIa"/>
    <property type="match status" value="1"/>
</dbReference>
<dbReference type="CDD" id="cd12100">
    <property type="entry name" value="DD_CABYR_SP17"/>
    <property type="match status" value="1"/>
</dbReference>
<dbReference type="Gene3D" id="1.20.890.10">
    <property type="entry name" value="cAMP-dependent protein kinase regulatory subunit, dimerization-anchoring domain"/>
    <property type="match status" value="1"/>
</dbReference>
<comment type="function">
    <text evidence="4">Sperm surface zona pellucida binding protein. Helps to bind spermatozoa to the zona pellucida with high affinity. Might function in binding zona pellucida and carbohydrates.</text>
</comment>
<dbReference type="InterPro" id="IPR012105">
    <property type="entry name" value="Sp17"/>
</dbReference>
<evidence type="ECO:0000313" key="9">
    <source>
        <dbReference type="Ensembl" id="ENSSMRP00000011447.1"/>
    </source>
</evidence>
<feature type="domain" description="RIIa" evidence="8">
    <location>
        <begin position="14"/>
        <end position="51"/>
    </location>
</feature>
<dbReference type="GO" id="GO:0005737">
    <property type="term" value="C:cytoplasm"/>
    <property type="evidence" value="ECO:0007669"/>
    <property type="project" value="Ensembl"/>
</dbReference>
<dbReference type="GO" id="GO:0009897">
    <property type="term" value="C:external side of plasma membrane"/>
    <property type="evidence" value="ECO:0007669"/>
    <property type="project" value="Ensembl"/>
</dbReference>
<dbReference type="PANTHER" id="PTHR10699">
    <property type="entry name" value="NEUROMODULIN"/>
    <property type="match status" value="1"/>
</dbReference>
<reference evidence="9" key="2">
    <citation type="submission" date="2025-09" db="UniProtKB">
        <authorList>
            <consortium name="Ensembl"/>
        </authorList>
    </citation>
    <scope>IDENTIFICATION</scope>
</reference>
<dbReference type="AlphaFoldDB" id="A0A8D0BQE2"/>
<reference evidence="9" key="1">
    <citation type="submission" date="2025-08" db="UniProtKB">
        <authorList>
            <consortium name="Ensembl"/>
        </authorList>
    </citation>
    <scope>IDENTIFICATION</scope>
</reference>
<dbReference type="PANTHER" id="PTHR10699:SF16">
    <property type="entry name" value="SPERM SURFACE PROTEIN SP17"/>
    <property type="match status" value="1"/>
</dbReference>
<protein>
    <recommendedName>
        <fullName evidence="2">Sperm surface protein Sp17</fullName>
    </recommendedName>
    <alternativeName>
        <fullName evidence="5">Sperm autoantigenic protein 17</fullName>
    </alternativeName>
</protein>
<keyword evidence="10" id="KW-1185">Reference proteome</keyword>
<evidence type="ECO:0000256" key="6">
    <source>
        <dbReference type="ARBA" id="ARBA00044028"/>
    </source>
</evidence>
<evidence type="ECO:0000259" key="8">
    <source>
        <dbReference type="SMART" id="SM00394"/>
    </source>
</evidence>
<dbReference type="Ensembl" id="ENSSMRT00000013333.1">
    <property type="protein sequence ID" value="ENSSMRP00000011447.1"/>
    <property type="gene ID" value="ENSSMRG00000008993.1"/>
</dbReference>
<dbReference type="CDD" id="cd23767">
    <property type="entry name" value="IQCD"/>
    <property type="match status" value="1"/>
</dbReference>
<comment type="subunit">
    <text evidence="6">Homodimer. May interact with ROPN1.</text>
</comment>
<evidence type="ECO:0000256" key="1">
    <source>
        <dbReference type="ARBA" id="ARBA00004170"/>
    </source>
</evidence>
<dbReference type="GO" id="GO:0097228">
    <property type="term" value="C:sperm principal piece"/>
    <property type="evidence" value="ECO:0007669"/>
    <property type="project" value="Ensembl"/>
</dbReference>